<keyword evidence="2" id="KW-0067">ATP-binding</keyword>
<dbReference type="AlphaFoldDB" id="A0A9W6C263"/>
<dbReference type="GO" id="GO:0005524">
    <property type="term" value="F:ATP binding"/>
    <property type="evidence" value="ECO:0007669"/>
    <property type="project" value="UniProtKB-KW"/>
</dbReference>
<dbReference type="Gene3D" id="3.40.50.300">
    <property type="entry name" value="P-loop containing nucleotide triphosphate hydrolases"/>
    <property type="match status" value="1"/>
</dbReference>
<dbReference type="PANTHER" id="PTHR43610:SF1">
    <property type="entry name" value="N-ACETYLTRANSFERASE DOMAIN-CONTAINING PROTEIN"/>
    <property type="match status" value="1"/>
</dbReference>
<name>A0A9W6C263_9CHLO</name>
<dbReference type="PANTHER" id="PTHR43610">
    <property type="entry name" value="BLL6696 PROTEIN"/>
    <property type="match status" value="1"/>
</dbReference>
<dbReference type="InterPro" id="IPR027417">
    <property type="entry name" value="P-loop_NTPase"/>
</dbReference>
<dbReference type="InterPro" id="IPR003593">
    <property type="entry name" value="AAA+_ATPase"/>
</dbReference>
<dbReference type="InterPro" id="IPR017871">
    <property type="entry name" value="ABC_transporter-like_CS"/>
</dbReference>
<dbReference type="SUPFAM" id="SSF52540">
    <property type="entry name" value="P-loop containing nucleoside triphosphate hydrolases"/>
    <property type="match status" value="1"/>
</dbReference>
<proteinExistence type="predicted"/>
<reference evidence="5 6" key="1">
    <citation type="journal article" date="2023" name="Commun. Biol.">
        <title>Reorganization of the ancestral sex-determining regions during the evolution of trioecy in Pleodorina starrii.</title>
        <authorList>
            <person name="Takahashi K."/>
            <person name="Suzuki S."/>
            <person name="Kawai-Toyooka H."/>
            <person name="Yamamoto K."/>
            <person name="Hamaji T."/>
            <person name="Ootsuki R."/>
            <person name="Yamaguchi H."/>
            <person name="Kawachi M."/>
            <person name="Higashiyama T."/>
            <person name="Nozaki H."/>
        </authorList>
    </citation>
    <scope>NUCLEOTIDE SEQUENCE [LARGE SCALE GENOMIC DNA]</scope>
    <source>
        <strain evidence="5 6">NIES-4479</strain>
    </source>
</reference>
<evidence type="ECO:0000313" key="5">
    <source>
        <dbReference type="EMBL" id="GLC62589.1"/>
    </source>
</evidence>
<dbReference type="InterPro" id="IPR003439">
    <property type="entry name" value="ABC_transporter-like_ATP-bd"/>
</dbReference>
<dbReference type="SUPFAM" id="SSF55729">
    <property type="entry name" value="Acyl-CoA N-acyltransferases (Nat)"/>
    <property type="match status" value="1"/>
</dbReference>
<dbReference type="EMBL" id="BRXU01000067">
    <property type="protein sequence ID" value="GLC62589.1"/>
    <property type="molecule type" value="Genomic_DNA"/>
</dbReference>
<evidence type="ECO:0000256" key="1">
    <source>
        <dbReference type="ARBA" id="ARBA00022741"/>
    </source>
</evidence>
<dbReference type="Pfam" id="PF00005">
    <property type="entry name" value="ABC_tran"/>
    <property type="match status" value="1"/>
</dbReference>
<sequence>MDVLVLPTLTGSLATLEPLALEHAPELAEVVQEGQLHQLWYTRVPAPDRMREDIEARLAAHAEGRVVPWVIRRPGDGAAVGVTTFLNIRAEHRRLEIGSTWIAASAQGTGLNTQVKLLQLTHAFETLGCIAVEFRTHWHNHRSRAAVAGLGAKQDGVLRNHDLWRDGTVRDVVVFSLVCGYAGVPVTAGVNFEVRPGEAVVLRGANGAGKSTVLRTAVGQQAPVSGDRWLKGGPVVENSLVYRRAVSCLFDEDAFLPGVSVGHHLELVLRGHGVADAPVVAAEAVAEFGLGDRVDASPFALSSGQRRRALLAAALIRPFELLVLDEPEQRLDTLMRARLTDRLVAARQAGAGLLIATHDASLAEAVGTTVLSLDPSSALPPVVPAPQREGQS</sequence>
<evidence type="ECO:0000259" key="4">
    <source>
        <dbReference type="PROSITE" id="PS51186"/>
    </source>
</evidence>
<dbReference type="InterPro" id="IPR016181">
    <property type="entry name" value="Acyl_CoA_acyltransferase"/>
</dbReference>
<feature type="domain" description="ABC transporter" evidence="3">
    <location>
        <begin position="158"/>
        <end position="392"/>
    </location>
</feature>
<dbReference type="PROSITE" id="PS50893">
    <property type="entry name" value="ABC_TRANSPORTER_2"/>
    <property type="match status" value="1"/>
</dbReference>
<feature type="domain" description="N-acetyltransferase" evidence="4">
    <location>
        <begin position="14"/>
        <end position="176"/>
    </location>
</feature>
<dbReference type="InterPro" id="IPR000182">
    <property type="entry name" value="GNAT_dom"/>
</dbReference>
<gene>
    <name evidence="5" type="primary">PLESTB003722</name>
    <name evidence="5" type="ORF">PLESTB_001916900</name>
</gene>
<comment type="caution">
    <text evidence="5">The sequence shown here is derived from an EMBL/GenBank/DDBJ whole genome shotgun (WGS) entry which is preliminary data.</text>
</comment>
<accession>A0A9W6C263</accession>
<dbReference type="GO" id="GO:0016747">
    <property type="term" value="F:acyltransferase activity, transferring groups other than amino-acyl groups"/>
    <property type="evidence" value="ECO:0007669"/>
    <property type="project" value="InterPro"/>
</dbReference>
<dbReference type="SMART" id="SM00382">
    <property type="entry name" value="AAA"/>
    <property type="match status" value="1"/>
</dbReference>
<dbReference type="Proteomes" id="UP001165080">
    <property type="component" value="Unassembled WGS sequence"/>
</dbReference>
<dbReference type="GO" id="GO:0016887">
    <property type="term" value="F:ATP hydrolysis activity"/>
    <property type="evidence" value="ECO:0007669"/>
    <property type="project" value="InterPro"/>
</dbReference>
<organism evidence="5 6">
    <name type="scientific">Pleodorina starrii</name>
    <dbReference type="NCBI Taxonomy" id="330485"/>
    <lineage>
        <taxon>Eukaryota</taxon>
        <taxon>Viridiplantae</taxon>
        <taxon>Chlorophyta</taxon>
        <taxon>core chlorophytes</taxon>
        <taxon>Chlorophyceae</taxon>
        <taxon>CS clade</taxon>
        <taxon>Chlamydomonadales</taxon>
        <taxon>Volvocaceae</taxon>
        <taxon>Pleodorina</taxon>
    </lineage>
</organism>
<dbReference type="PROSITE" id="PS00211">
    <property type="entry name" value="ABC_TRANSPORTER_1"/>
    <property type="match status" value="1"/>
</dbReference>
<dbReference type="PROSITE" id="PS51186">
    <property type="entry name" value="GNAT"/>
    <property type="match status" value="1"/>
</dbReference>
<evidence type="ECO:0000256" key="2">
    <source>
        <dbReference type="ARBA" id="ARBA00022840"/>
    </source>
</evidence>
<keyword evidence="6" id="KW-1185">Reference proteome</keyword>
<keyword evidence="1" id="KW-0547">Nucleotide-binding</keyword>
<dbReference type="Pfam" id="PF13302">
    <property type="entry name" value="Acetyltransf_3"/>
    <property type="match status" value="1"/>
</dbReference>
<dbReference type="Gene3D" id="3.40.630.30">
    <property type="match status" value="1"/>
</dbReference>
<evidence type="ECO:0000259" key="3">
    <source>
        <dbReference type="PROSITE" id="PS50893"/>
    </source>
</evidence>
<protein>
    <submittedName>
        <fullName evidence="5">Uncharacterized protein</fullName>
    </submittedName>
</protein>
<evidence type="ECO:0000313" key="6">
    <source>
        <dbReference type="Proteomes" id="UP001165080"/>
    </source>
</evidence>